<reference evidence="1 2" key="1">
    <citation type="submission" date="2023-02" db="EMBL/GenBank/DDBJ databases">
        <title>LHISI_Scaffold_Assembly.</title>
        <authorList>
            <person name="Stuart O.P."/>
            <person name="Cleave R."/>
            <person name="Magrath M.J.L."/>
            <person name="Mikheyev A.S."/>
        </authorList>
    </citation>
    <scope>NUCLEOTIDE SEQUENCE [LARGE SCALE GENOMIC DNA]</scope>
    <source>
        <strain evidence="1">Daus_M_001</strain>
        <tissue evidence="1">Leg muscle</tissue>
    </source>
</reference>
<name>A0ABQ9G846_9NEOP</name>
<comment type="caution">
    <text evidence="1">The sequence shown here is derived from an EMBL/GenBank/DDBJ whole genome shotgun (WGS) entry which is preliminary data.</text>
</comment>
<dbReference type="EMBL" id="JARBHB010000014">
    <property type="protein sequence ID" value="KAJ8868605.1"/>
    <property type="molecule type" value="Genomic_DNA"/>
</dbReference>
<protein>
    <submittedName>
        <fullName evidence="1">Uncharacterized protein</fullName>
    </submittedName>
</protein>
<dbReference type="Proteomes" id="UP001159363">
    <property type="component" value="Chromosome 13"/>
</dbReference>
<gene>
    <name evidence="1" type="ORF">PR048_030143</name>
</gene>
<proteinExistence type="predicted"/>
<organism evidence="1 2">
    <name type="scientific">Dryococelus australis</name>
    <dbReference type="NCBI Taxonomy" id="614101"/>
    <lineage>
        <taxon>Eukaryota</taxon>
        <taxon>Metazoa</taxon>
        <taxon>Ecdysozoa</taxon>
        <taxon>Arthropoda</taxon>
        <taxon>Hexapoda</taxon>
        <taxon>Insecta</taxon>
        <taxon>Pterygota</taxon>
        <taxon>Neoptera</taxon>
        <taxon>Polyneoptera</taxon>
        <taxon>Phasmatodea</taxon>
        <taxon>Verophasmatodea</taxon>
        <taxon>Anareolatae</taxon>
        <taxon>Phasmatidae</taxon>
        <taxon>Eurycanthinae</taxon>
        <taxon>Dryococelus</taxon>
    </lineage>
</organism>
<accession>A0ABQ9G846</accession>
<sequence>MKFMEAILASLSKQRYKITDTFKKIFRESEKLAMEMGRQINQPRTTNLQKNRSNYNFQTVEEYYRTSVHLLLMNSIINGLSFIFPKSELLRVGQIQMLLSPDFCDGFEDKVLQVSEPYKDDIPLFFSFERIITSLGADMEIRPFTKVS</sequence>
<keyword evidence="2" id="KW-1185">Reference proteome</keyword>
<evidence type="ECO:0000313" key="1">
    <source>
        <dbReference type="EMBL" id="KAJ8868605.1"/>
    </source>
</evidence>
<evidence type="ECO:0000313" key="2">
    <source>
        <dbReference type="Proteomes" id="UP001159363"/>
    </source>
</evidence>